<accession>A0A7C3KI25</accession>
<organism evidence="1">
    <name type="scientific">Oscillatoriales cyanobacterium SpSt-418</name>
    <dbReference type="NCBI Taxonomy" id="2282169"/>
    <lineage>
        <taxon>Bacteria</taxon>
        <taxon>Bacillati</taxon>
        <taxon>Cyanobacteriota</taxon>
        <taxon>Cyanophyceae</taxon>
        <taxon>Oscillatoriophycideae</taxon>
        <taxon>Oscillatoriales</taxon>
    </lineage>
</organism>
<proteinExistence type="predicted"/>
<name>A0A7C3KI25_9CYAN</name>
<dbReference type="AlphaFoldDB" id="A0A7C3KI25"/>
<dbReference type="Gene3D" id="2.30.110.10">
    <property type="entry name" value="Electron Transport, Fmn-binding Protein, Chain A"/>
    <property type="match status" value="1"/>
</dbReference>
<gene>
    <name evidence="1" type="ORF">ENR64_22510</name>
</gene>
<dbReference type="SUPFAM" id="SSF50475">
    <property type="entry name" value="FMN-binding split barrel"/>
    <property type="match status" value="1"/>
</dbReference>
<reference evidence="1" key="1">
    <citation type="journal article" date="2020" name="mSystems">
        <title>Genome- and Community-Level Interaction Insights into Carbon Utilization and Element Cycling Functions of Hydrothermarchaeota in Hydrothermal Sediment.</title>
        <authorList>
            <person name="Zhou Z."/>
            <person name="Liu Y."/>
            <person name="Xu W."/>
            <person name="Pan J."/>
            <person name="Luo Z.H."/>
            <person name="Li M."/>
        </authorList>
    </citation>
    <scope>NUCLEOTIDE SEQUENCE [LARGE SCALE GENOMIC DNA]</scope>
    <source>
        <strain evidence="1">SpSt-418</strain>
    </source>
</reference>
<dbReference type="EMBL" id="DSRU01000324">
    <property type="protein sequence ID" value="HFN00468.1"/>
    <property type="molecule type" value="Genomic_DNA"/>
</dbReference>
<evidence type="ECO:0000313" key="1">
    <source>
        <dbReference type="EMBL" id="HFN00468.1"/>
    </source>
</evidence>
<dbReference type="InterPro" id="IPR012349">
    <property type="entry name" value="Split_barrel_FMN-bd"/>
</dbReference>
<comment type="caution">
    <text evidence="1">The sequence shown here is derived from an EMBL/GenBank/DDBJ whole genome shotgun (WGS) entry which is preliminary data.</text>
</comment>
<sequence>MLDIDEMNTQEIHDLLHKVGIGHLGCALDGHPYVVPMHYYFDDPDIYIFTTVGMKTQYMDANPEVCLQVEEVNDLKHWRSVTVMGRAEHMTDQPDIDRVMQLVKRQNPTLSPAINRTWVDAWGRAEVMALYRIHPSEMCGRMTDGVSSQP</sequence>
<dbReference type="InterPro" id="IPR024747">
    <property type="entry name" value="Pyridox_Oxase-rel"/>
</dbReference>
<dbReference type="Pfam" id="PF12900">
    <property type="entry name" value="Pyridox_ox_2"/>
    <property type="match status" value="1"/>
</dbReference>
<protein>
    <submittedName>
        <fullName evidence="1">Pyridoxamine 5'-phosphate oxidase family protein</fullName>
    </submittedName>
</protein>